<sequence length="437" mass="49347">MQRVIPLSLTHNELFQGELAERIPYHLMYGKQYCLPSVTLYTQPEFEELRTASEKVDRLYWKALRFAQQHLPDDFLIKQLGIHPALLPAARIETPVHGISRQDWIVTRQGLKCIENNTDTPTGIPETAFLGNTVVSRYTALRSASEGMHGALMSSFSRLIEHYRSEGLTGTIVCSCYDWHVEDKCNTEYVMDIIRELGYSVMFVPLDQLEIVQGDGLYGGGERIDILYRLYPLEYLIHDTDADTGIPIGEALMELVELGQLGLINPPQSVITQSKGFMALIWALFERNGLSSDVLGQPLFDDAELEAIRTYLLPTYFENTVFLQQHKPYVAKSYWGREGKGTTLFGEDGAAETEEWGHQNNEDEAEETKRYYGEQPKIYQQRFTMEEASVHTEDGLFHGCLLTGAYVIGGSFAGLLPRIGAKITGDMAYFCPAAIRE</sequence>
<dbReference type="GO" id="GO:0005524">
    <property type="term" value="F:ATP binding"/>
    <property type="evidence" value="ECO:0007669"/>
    <property type="project" value="UniProtKB-KW"/>
</dbReference>
<proteinExistence type="predicted"/>
<reference evidence="7 8" key="1">
    <citation type="submission" date="2018-07" db="EMBL/GenBank/DDBJ databases">
        <title>Genomic Encyclopedia of Type Strains, Phase III (KMG-III): the genomes of soil and plant-associated and newly described type strains.</title>
        <authorList>
            <person name="Whitman W."/>
        </authorList>
    </citation>
    <scope>NUCLEOTIDE SEQUENCE [LARGE SCALE GENOMIC DNA]</scope>
    <source>
        <strain evidence="7 8">CECT 7506</strain>
    </source>
</reference>
<dbReference type="Proteomes" id="UP000252415">
    <property type="component" value="Unassembled WGS sequence"/>
</dbReference>
<feature type="domain" description="Glutathionylspermidine synthase pre-ATP-grasp-like" evidence="6">
    <location>
        <begin position="25"/>
        <end position="435"/>
    </location>
</feature>
<evidence type="ECO:0000256" key="1">
    <source>
        <dbReference type="ARBA" id="ARBA00022598"/>
    </source>
</evidence>
<keyword evidence="3" id="KW-0547">Nucleotide-binding</keyword>
<dbReference type="Gene3D" id="3.30.1490.330">
    <property type="match status" value="1"/>
</dbReference>
<comment type="caution">
    <text evidence="7">The sequence shown here is derived from an EMBL/GenBank/DDBJ whole genome shotgun (WGS) entry which is preliminary data.</text>
</comment>
<dbReference type="GO" id="GO:0046872">
    <property type="term" value="F:metal ion binding"/>
    <property type="evidence" value="ECO:0007669"/>
    <property type="project" value="UniProtKB-KW"/>
</dbReference>
<dbReference type="SUPFAM" id="SSF52440">
    <property type="entry name" value="PreATP-grasp domain"/>
    <property type="match status" value="1"/>
</dbReference>
<protein>
    <submittedName>
        <fullName evidence="7">Glutathionylspermidine synthase</fullName>
    </submittedName>
</protein>
<dbReference type="GO" id="GO:0016874">
    <property type="term" value="F:ligase activity"/>
    <property type="evidence" value="ECO:0007669"/>
    <property type="project" value="UniProtKB-KW"/>
</dbReference>
<dbReference type="RefSeq" id="WP_245976326.1">
    <property type="nucleotide sequence ID" value="NZ_QPJD01000010.1"/>
</dbReference>
<keyword evidence="1" id="KW-0436">Ligase</keyword>
<keyword evidence="4" id="KW-0067">ATP-binding</keyword>
<dbReference type="InterPro" id="IPR005494">
    <property type="entry name" value="GSPS_pre-ATP-grasp-like_dom"/>
</dbReference>
<keyword evidence="5" id="KW-0460">Magnesium</keyword>
<dbReference type="EMBL" id="QPJD01000010">
    <property type="protein sequence ID" value="RCW45573.1"/>
    <property type="molecule type" value="Genomic_DNA"/>
</dbReference>
<evidence type="ECO:0000256" key="4">
    <source>
        <dbReference type="ARBA" id="ARBA00022840"/>
    </source>
</evidence>
<name>A0A368VUU5_9BACL</name>
<gene>
    <name evidence="7" type="ORF">DFP97_110163</name>
</gene>
<evidence type="ECO:0000313" key="7">
    <source>
        <dbReference type="EMBL" id="RCW45573.1"/>
    </source>
</evidence>
<evidence type="ECO:0000259" key="6">
    <source>
        <dbReference type="Pfam" id="PF03738"/>
    </source>
</evidence>
<accession>A0A368VUU5</accession>
<dbReference type="Pfam" id="PF03738">
    <property type="entry name" value="GSP_synth"/>
    <property type="match status" value="1"/>
</dbReference>
<keyword evidence="8" id="KW-1185">Reference proteome</keyword>
<organism evidence="7 8">
    <name type="scientific">Paenibacillus prosopidis</name>
    <dbReference type="NCBI Taxonomy" id="630520"/>
    <lineage>
        <taxon>Bacteria</taxon>
        <taxon>Bacillati</taxon>
        <taxon>Bacillota</taxon>
        <taxon>Bacilli</taxon>
        <taxon>Bacillales</taxon>
        <taxon>Paenibacillaceae</taxon>
        <taxon>Paenibacillus</taxon>
    </lineage>
</organism>
<dbReference type="SUPFAM" id="SSF56059">
    <property type="entry name" value="Glutathione synthetase ATP-binding domain-like"/>
    <property type="match status" value="1"/>
</dbReference>
<dbReference type="InterPro" id="IPR016185">
    <property type="entry name" value="PreATP-grasp_dom_sf"/>
</dbReference>
<evidence type="ECO:0000256" key="2">
    <source>
        <dbReference type="ARBA" id="ARBA00022723"/>
    </source>
</evidence>
<keyword evidence="2" id="KW-0479">Metal-binding</keyword>
<evidence type="ECO:0000313" key="8">
    <source>
        <dbReference type="Proteomes" id="UP000252415"/>
    </source>
</evidence>
<evidence type="ECO:0000256" key="5">
    <source>
        <dbReference type="ARBA" id="ARBA00022842"/>
    </source>
</evidence>
<evidence type="ECO:0000256" key="3">
    <source>
        <dbReference type="ARBA" id="ARBA00022741"/>
    </source>
</evidence>
<dbReference type="AlphaFoldDB" id="A0A368VUU5"/>